<dbReference type="NCBIfam" id="TIGR01643">
    <property type="entry name" value="YD_repeat_2x"/>
    <property type="match status" value="8"/>
</dbReference>
<feature type="domain" description="Teneurin-like YD-shell" evidence="4">
    <location>
        <begin position="840"/>
        <end position="1101"/>
    </location>
</feature>
<organism evidence="5 6">
    <name type="scientific">Sorangium cellulosum</name>
    <name type="common">Polyangium cellulosum</name>
    <dbReference type="NCBI Taxonomy" id="56"/>
    <lineage>
        <taxon>Bacteria</taxon>
        <taxon>Pseudomonadati</taxon>
        <taxon>Myxococcota</taxon>
        <taxon>Polyangia</taxon>
        <taxon>Polyangiales</taxon>
        <taxon>Polyangiaceae</taxon>
        <taxon>Sorangium</taxon>
    </lineage>
</organism>
<keyword evidence="1" id="KW-0677">Repeat</keyword>
<sequence>MSTAPAPDASAPPGMCPGIAVLGGGGGSGDGGGGGSGGDGGSGGGGSGSGKGGDGDQKNAPSGAGRQRSEGEPVDVVTGRVYTVPRTDLALPGPLPFSFVRRYSSAMAERDVGLGHGWAHSLGWRVTVARRAIRVWTDEGISVDFPALAEGSEAIGPWGWLLRRERGGYRLDKGDGLLHAFALPLAGEREWLLTAIEDRSGNRIAISYDGSRIAEVRDSAGRRVRFAPGPEGRIASISVYNAASQGRWVRFARYEHDDLGRLVAAADAEGFTSRYAYDERNLLTEHTDRAGLTFHYRYDAERRCVETWGDRDGRPDPGLADGLPPLLADGTTRARGIYHCRFAYLPDGYREVANSRQVKRFFGNRHGLLDLEVDGGHAVSATYDDAGHLLSETDQLQATTRYERDARGRLLSQTDPLGRAVRYERDARGDVVRVIDPAGLATAIERDASGLPVRTTDPTGAVRRFAYDARGQMIEAEDATGRAVRIGYDAHGNVVSLLDRRGGRWQWTYDFFGRTLSMTDPTGAVSRFEVSPRGDLVATMDPAGATARYAHDGEGRLVSVADRAGRTSRIAWCGYHWLHEVTDATGRTARMRYGREGEVLEVENARGERHVFEYDAALRRVKERTFDGRVLRYRHDPAGQQTRVEPGIGAPIGFAYDLAGQLVAREVEGKREVYAYDVRGFLESVAGPDGTVAFERDAMGRIVRETQQGPGGPAFTVEVGHDAEGRAIGRRTSLGHTLSWEPAPDGRAARVTLDGRQVVRRHFDPVGREIARVLPGGGEVHSAFDAVGRLSRRVVRRAAADPAIGAGDPGWVGPRPAGTVVDARYSHDPTGRLEAVEDLTRGRTAYRRDPAGRLLEVVAEAGLSEVFAFDPTGNLVDAGPLAPAREHGPGDRLIRRGDVAYRYDALGRLVEKREGGARITRYAWDGRGLLRRVETPEGRRVEFSYDAFARRIEKRVSTLDGAGARLVSRTRFYWDRHVPVHEVRTREGDAAIEERTYVFDGGSAVPLAHCETRRVSGDVASRWYHYVNDPLGTPERLLDERGDIAGELRLSAWGKRIEGGGEGGVTTPIRFLGQYADEETGLVYNRHRYYDPEVGRFISPDPIGLEGGGNLYARGGDPTAEADVYGKFVSWIEPQPISAAEKKAMRDAARARFDADPELKARQAAIKERKNASQCANVAKEARRLGAGHQTQIMGPERDVHRNEPLQTWDDSTGKPKRWEDHWVNQDPDERIVDYDQGMVFDNRQQYATAMFENPRVSYQTDYGEW</sequence>
<feature type="region of interest" description="Disordered" evidence="2">
    <location>
        <begin position="1"/>
        <end position="76"/>
    </location>
</feature>
<accession>A0A4P2QXU5</accession>
<feature type="compositionally biased region" description="Gly residues" evidence="2">
    <location>
        <begin position="21"/>
        <end position="52"/>
    </location>
</feature>
<dbReference type="PANTHER" id="PTHR32305">
    <property type="match status" value="1"/>
</dbReference>
<reference evidence="5 6" key="1">
    <citation type="submission" date="2015-09" db="EMBL/GenBank/DDBJ databases">
        <title>Sorangium comparison.</title>
        <authorList>
            <person name="Zaburannyi N."/>
            <person name="Bunk B."/>
            <person name="Overmann J."/>
            <person name="Mueller R."/>
        </authorList>
    </citation>
    <scope>NUCLEOTIDE SEQUENCE [LARGE SCALE GENOMIC DNA]</scope>
    <source>
        <strain evidence="5 6">So ce836</strain>
    </source>
</reference>
<dbReference type="InterPro" id="IPR050708">
    <property type="entry name" value="T6SS_VgrG/RHS"/>
</dbReference>
<dbReference type="Pfam" id="PF25023">
    <property type="entry name" value="TEN_YD-shell"/>
    <property type="match status" value="1"/>
</dbReference>
<dbReference type="InterPro" id="IPR056823">
    <property type="entry name" value="TEN-like_YD-shell"/>
</dbReference>
<dbReference type="AlphaFoldDB" id="A0A4P2QXU5"/>
<dbReference type="Gene3D" id="2.180.10.10">
    <property type="entry name" value="RHS repeat-associated core"/>
    <property type="match status" value="4"/>
</dbReference>
<dbReference type="EMBL" id="CP012672">
    <property type="protein sequence ID" value="AUX35001.1"/>
    <property type="molecule type" value="Genomic_DNA"/>
</dbReference>
<name>A0A4P2QXU5_SORCE</name>
<dbReference type="InterPro" id="IPR045351">
    <property type="entry name" value="DUF6531"/>
</dbReference>
<dbReference type="InterPro" id="IPR031325">
    <property type="entry name" value="RHS_repeat"/>
</dbReference>
<evidence type="ECO:0000256" key="2">
    <source>
        <dbReference type="SAM" id="MobiDB-lite"/>
    </source>
</evidence>
<evidence type="ECO:0000313" key="6">
    <source>
        <dbReference type="Proteomes" id="UP000295497"/>
    </source>
</evidence>
<proteinExistence type="predicted"/>
<protein>
    <submittedName>
        <fullName evidence="5">Uncharacterized protein</fullName>
    </submittedName>
</protein>
<dbReference type="NCBIfam" id="TIGR03696">
    <property type="entry name" value="Rhs_assc_core"/>
    <property type="match status" value="1"/>
</dbReference>
<dbReference type="SUPFAM" id="SSF69304">
    <property type="entry name" value="Tricorn protease N-terminal domain"/>
    <property type="match status" value="1"/>
</dbReference>
<evidence type="ECO:0000259" key="3">
    <source>
        <dbReference type="Pfam" id="PF20148"/>
    </source>
</evidence>
<dbReference type="Pfam" id="PF05593">
    <property type="entry name" value="RHS_repeat"/>
    <property type="match status" value="5"/>
</dbReference>
<evidence type="ECO:0000256" key="1">
    <source>
        <dbReference type="ARBA" id="ARBA00022737"/>
    </source>
</evidence>
<dbReference type="Pfam" id="PF20148">
    <property type="entry name" value="DUF6531"/>
    <property type="match status" value="1"/>
</dbReference>
<evidence type="ECO:0000313" key="5">
    <source>
        <dbReference type="EMBL" id="AUX35001.1"/>
    </source>
</evidence>
<gene>
    <name evidence="5" type="ORF">SOCE836_071890</name>
</gene>
<dbReference type="InterPro" id="IPR006530">
    <property type="entry name" value="YD"/>
</dbReference>
<dbReference type="InterPro" id="IPR022385">
    <property type="entry name" value="Rhs_assc_core"/>
</dbReference>
<feature type="domain" description="DUF6531" evidence="3">
    <location>
        <begin position="71"/>
        <end position="145"/>
    </location>
</feature>
<dbReference type="RefSeq" id="WP_129578101.1">
    <property type="nucleotide sequence ID" value="NZ_CP012672.1"/>
</dbReference>
<evidence type="ECO:0000259" key="4">
    <source>
        <dbReference type="Pfam" id="PF25023"/>
    </source>
</evidence>
<dbReference type="Proteomes" id="UP000295497">
    <property type="component" value="Chromosome"/>
</dbReference>
<feature type="compositionally biased region" description="Low complexity" evidence="2">
    <location>
        <begin position="1"/>
        <end position="13"/>
    </location>
</feature>
<dbReference type="PANTHER" id="PTHR32305:SF15">
    <property type="entry name" value="PROTEIN RHSA-RELATED"/>
    <property type="match status" value="1"/>
</dbReference>